<feature type="region of interest" description="Disordered" evidence="1">
    <location>
        <begin position="33"/>
        <end position="61"/>
    </location>
</feature>
<dbReference type="InParanoid" id="D8S7F3"/>
<protein>
    <submittedName>
        <fullName evidence="2">Uncharacterized protein</fullName>
    </submittedName>
</protein>
<organism evidence="3">
    <name type="scientific">Selaginella moellendorffii</name>
    <name type="common">Spikemoss</name>
    <dbReference type="NCBI Taxonomy" id="88036"/>
    <lineage>
        <taxon>Eukaryota</taxon>
        <taxon>Viridiplantae</taxon>
        <taxon>Streptophyta</taxon>
        <taxon>Embryophyta</taxon>
        <taxon>Tracheophyta</taxon>
        <taxon>Lycopodiopsida</taxon>
        <taxon>Selaginellales</taxon>
        <taxon>Selaginellaceae</taxon>
        <taxon>Selaginella</taxon>
    </lineage>
</organism>
<dbReference type="HOGENOM" id="CLU_2241293_0_0_1"/>
<evidence type="ECO:0000256" key="1">
    <source>
        <dbReference type="SAM" id="MobiDB-lite"/>
    </source>
</evidence>
<dbReference type="KEGG" id="smo:SELMODRAFT_444157"/>
<dbReference type="Gramene" id="EFJ19746">
    <property type="protein sequence ID" value="EFJ19746"/>
    <property type="gene ID" value="SELMODRAFT_444157"/>
</dbReference>
<accession>D8S7F3</accession>
<gene>
    <name evidence="2" type="ORF">SELMODRAFT_444157</name>
</gene>
<dbReference type="AlphaFoldDB" id="D8S7F3"/>
<evidence type="ECO:0000313" key="3">
    <source>
        <dbReference type="Proteomes" id="UP000001514"/>
    </source>
</evidence>
<dbReference type="EMBL" id="GL377605">
    <property type="protein sequence ID" value="EFJ19746.1"/>
    <property type="molecule type" value="Genomic_DNA"/>
</dbReference>
<evidence type="ECO:0000313" key="2">
    <source>
        <dbReference type="EMBL" id="EFJ19746.1"/>
    </source>
</evidence>
<dbReference type="Proteomes" id="UP000001514">
    <property type="component" value="Unassembled WGS sequence"/>
</dbReference>
<reference evidence="2 3" key="1">
    <citation type="journal article" date="2011" name="Science">
        <title>The Selaginella genome identifies genetic changes associated with the evolution of vascular plants.</title>
        <authorList>
            <person name="Banks J.A."/>
            <person name="Nishiyama T."/>
            <person name="Hasebe M."/>
            <person name="Bowman J.L."/>
            <person name="Gribskov M."/>
            <person name="dePamphilis C."/>
            <person name="Albert V.A."/>
            <person name="Aono N."/>
            <person name="Aoyama T."/>
            <person name="Ambrose B.A."/>
            <person name="Ashton N.W."/>
            <person name="Axtell M.J."/>
            <person name="Barker E."/>
            <person name="Barker M.S."/>
            <person name="Bennetzen J.L."/>
            <person name="Bonawitz N.D."/>
            <person name="Chapple C."/>
            <person name="Cheng C."/>
            <person name="Correa L.G."/>
            <person name="Dacre M."/>
            <person name="DeBarry J."/>
            <person name="Dreyer I."/>
            <person name="Elias M."/>
            <person name="Engstrom E.M."/>
            <person name="Estelle M."/>
            <person name="Feng L."/>
            <person name="Finet C."/>
            <person name="Floyd S.K."/>
            <person name="Frommer W.B."/>
            <person name="Fujita T."/>
            <person name="Gramzow L."/>
            <person name="Gutensohn M."/>
            <person name="Harholt J."/>
            <person name="Hattori M."/>
            <person name="Heyl A."/>
            <person name="Hirai T."/>
            <person name="Hiwatashi Y."/>
            <person name="Ishikawa M."/>
            <person name="Iwata M."/>
            <person name="Karol K.G."/>
            <person name="Koehler B."/>
            <person name="Kolukisaoglu U."/>
            <person name="Kubo M."/>
            <person name="Kurata T."/>
            <person name="Lalonde S."/>
            <person name="Li K."/>
            <person name="Li Y."/>
            <person name="Litt A."/>
            <person name="Lyons E."/>
            <person name="Manning G."/>
            <person name="Maruyama T."/>
            <person name="Michael T.P."/>
            <person name="Mikami K."/>
            <person name="Miyazaki S."/>
            <person name="Morinaga S."/>
            <person name="Murata T."/>
            <person name="Mueller-Roeber B."/>
            <person name="Nelson D.R."/>
            <person name="Obara M."/>
            <person name="Oguri Y."/>
            <person name="Olmstead R.G."/>
            <person name="Onodera N."/>
            <person name="Petersen B.L."/>
            <person name="Pils B."/>
            <person name="Prigge M."/>
            <person name="Rensing S.A."/>
            <person name="Riano-Pachon D.M."/>
            <person name="Roberts A.W."/>
            <person name="Sato Y."/>
            <person name="Scheller H.V."/>
            <person name="Schulz B."/>
            <person name="Schulz C."/>
            <person name="Shakirov E.V."/>
            <person name="Shibagaki N."/>
            <person name="Shinohara N."/>
            <person name="Shippen D.E."/>
            <person name="Soerensen I."/>
            <person name="Sotooka R."/>
            <person name="Sugimoto N."/>
            <person name="Sugita M."/>
            <person name="Sumikawa N."/>
            <person name="Tanurdzic M."/>
            <person name="Theissen G."/>
            <person name="Ulvskov P."/>
            <person name="Wakazuki S."/>
            <person name="Weng J.K."/>
            <person name="Willats W.W."/>
            <person name="Wipf D."/>
            <person name="Wolf P.G."/>
            <person name="Yang L."/>
            <person name="Zimmer A.D."/>
            <person name="Zhu Q."/>
            <person name="Mitros T."/>
            <person name="Hellsten U."/>
            <person name="Loque D."/>
            <person name="Otillar R."/>
            <person name="Salamov A."/>
            <person name="Schmutz J."/>
            <person name="Shapiro H."/>
            <person name="Lindquist E."/>
            <person name="Lucas S."/>
            <person name="Rokhsar D."/>
            <person name="Grigoriev I.V."/>
        </authorList>
    </citation>
    <scope>NUCLEOTIDE SEQUENCE [LARGE SCALE GENOMIC DNA]</scope>
</reference>
<proteinExistence type="predicted"/>
<sequence length="105" mass="11537">MRAWPQIRALRGAAAANLEAELPDLEHLRGYRQQHPAAAAAAAARPRSGGFLGGIPRSASSDRERDALLGIYPVEHSQDGQVELEYCQHDTDHERWTLCIVPKLG</sequence>
<keyword evidence="3" id="KW-1185">Reference proteome</keyword>
<name>D8S7F3_SELML</name>